<organism evidence="2 3">
    <name type="scientific">Xanthoceras sorbifolium</name>
    <dbReference type="NCBI Taxonomy" id="99658"/>
    <lineage>
        <taxon>Eukaryota</taxon>
        <taxon>Viridiplantae</taxon>
        <taxon>Streptophyta</taxon>
        <taxon>Embryophyta</taxon>
        <taxon>Tracheophyta</taxon>
        <taxon>Spermatophyta</taxon>
        <taxon>Magnoliopsida</taxon>
        <taxon>eudicotyledons</taxon>
        <taxon>Gunneridae</taxon>
        <taxon>Pentapetalae</taxon>
        <taxon>rosids</taxon>
        <taxon>malvids</taxon>
        <taxon>Sapindales</taxon>
        <taxon>Sapindaceae</taxon>
        <taxon>Xanthoceroideae</taxon>
        <taxon>Xanthoceras</taxon>
    </lineage>
</organism>
<reference evidence="2 3" key="1">
    <citation type="submission" date="2021-02" db="EMBL/GenBank/DDBJ databases">
        <title>Plant Genome Project.</title>
        <authorList>
            <person name="Zhang R.-G."/>
        </authorList>
    </citation>
    <scope>NUCLEOTIDE SEQUENCE [LARGE SCALE GENOMIC DNA]</scope>
    <source>
        <tissue evidence="2">Leaves</tissue>
    </source>
</reference>
<proteinExistence type="predicted"/>
<dbReference type="SMART" id="SM00256">
    <property type="entry name" value="FBOX"/>
    <property type="match status" value="1"/>
</dbReference>
<dbReference type="Pfam" id="PF00646">
    <property type="entry name" value="F-box"/>
    <property type="match status" value="1"/>
</dbReference>
<dbReference type="Proteomes" id="UP000827721">
    <property type="component" value="Unassembled WGS sequence"/>
</dbReference>
<dbReference type="PANTHER" id="PTHR31672:SF13">
    <property type="entry name" value="F-BOX PROTEIN CPR30-LIKE"/>
    <property type="match status" value="1"/>
</dbReference>
<feature type="domain" description="F-box" evidence="1">
    <location>
        <begin position="1"/>
        <end position="46"/>
    </location>
</feature>
<dbReference type="EMBL" id="JAFEMO010000011">
    <property type="protein sequence ID" value="KAH7556847.1"/>
    <property type="molecule type" value="Genomic_DNA"/>
</dbReference>
<dbReference type="NCBIfam" id="TIGR01640">
    <property type="entry name" value="F_box_assoc_1"/>
    <property type="match status" value="1"/>
</dbReference>
<dbReference type="SUPFAM" id="SSF50965">
    <property type="entry name" value="Galactose oxidase, central domain"/>
    <property type="match status" value="1"/>
</dbReference>
<protein>
    <recommendedName>
        <fullName evidence="1">F-box domain-containing protein</fullName>
    </recommendedName>
</protein>
<sequence>MSSIHLPIEILYNILGRLPVKDLIRYMSVCKSWRDLITHPNFISTHMNLHRNIDGYVLHHKMATTRTGLSCFSCLSYDKTYVEHSSFDIPFSCESVYFQLVGSINGLLCLSDSYQYFGRTIYLWNPSIWKLKVLRSSCFNHNYCDIGNFFSVGFGFDHHANDFKIVRIMYFGDFYCPYVEKELPRAEVYSLARNSWRRIGIKAGCYAIDKSATAVVRGAIHWFASRTKEASGSNFILTFDFGSEEFGEIMLPRYHCDRGRPQVSLRVLRESLALIVGWYNNYELIECWDVWVMGEYGMAESWTKRYSIVPEERCFRCLGIINNNELVLDKSTRQELVSYDLENMQFKHLAISRRYTFREEKKECIRAPTKKVALKGERQRR</sequence>
<dbReference type="CDD" id="cd22157">
    <property type="entry name" value="F-box_AtFBW1-like"/>
    <property type="match status" value="1"/>
</dbReference>
<name>A0ABQ8HE65_9ROSI</name>
<dbReference type="Gene3D" id="1.20.1280.50">
    <property type="match status" value="1"/>
</dbReference>
<dbReference type="PANTHER" id="PTHR31672">
    <property type="entry name" value="BNACNNG10540D PROTEIN"/>
    <property type="match status" value="1"/>
</dbReference>
<evidence type="ECO:0000259" key="1">
    <source>
        <dbReference type="PROSITE" id="PS50181"/>
    </source>
</evidence>
<evidence type="ECO:0000313" key="2">
    <source>
        <dbReference type="EMBL" id="KAH7556847.1"/>
    </source>
</evidence>
<dbReference type="InterPro" id="IPR006527">
    <property type="entry name" value="F-box-assoc_dom_typ1"/>
</dbReference>
<dbReference type="SUPFAM" id="SSF81383">
    <property type="entry name" value="F-box domain"/>
    <property type="match status" value="1"/>
</dbReference>
<dbReference type="InterPro" id="IPR017451">
    <property type="entry name" value="F-box-assoc_interact_dom"/>
</dbReference>
<comment type="caution">
    <text evidence="2">The sequence shown here is derived from an EMBL/GenBank/DDBJ whole genome shotgun (WGS) entry which is preliminary data.</text>
</comment>
<keyword evidence="3" id="KW-1185">Reference proteome</keyword>
<dbReference type="InterPro" id="IPR001810">
    <property type="entry name" value="F-box_dom"/>
</dbReference>
<dbReference type="InterPro" id="IPR011043">
    <property type="entry name" value="Gal_Oxase/kelch_b-propeller"/>
</dbReference>
<dbReference type="InterPro" id="IPR050796">
    <property type="entry name" value="SCF_F-box_component"/>
</dbReference>
<dbReference type="InterPro" id="IPR036047">
    <property type="entry name" value="F-box-like_dom_sf"/>
</dbReference>
<dbReference type="PROSITE" id="PS50181">
    <property type="entry name" value="FBOX"/>
    <property type="match status" value="1"/>
</dbReference>
<accession>A0ABQ8HE65</accession>
<dbReference type="Pfam" id="PF07734">
    <property type="entry name" value="FBA_1"/>
    <property type="match status" value="1"/>
</dbReference>
<gene>
    <name evidence="2" type="ORF">JRO89_XS11G0002700</name>
</gene>
<evidence type="ECO:0000313" key="3">
    <source>
        <dbReference type="Proteomes" id="UP000827721"/>
    </source>
</evidence>